<evidence type="ECO:0000256" key="4">
    <source>
        <dbReference type="ARBA" id="ARBA00022660"/>
    </source>
</evidence>
<keyword evidence="7" id="KW-0496">Mitochondrion</keyword>
<comment type="similarity">
    <text evidence="2">Belongs to the complex I LYR family.</text>
</comment>
<dbReference type="InterPro" id="IPR016488">
    <property type="entry name" value="NADH_Ub_cplx-1_asu_su-6"/>
</dbReference>
<keyword evidence="8" id="KW-0472">Membrane</keyword>
<organism evidence="9">
    <name type="scientific">Kwoniella dejecticola CBS 10117</name>
    <dbReference type="NCBI Taxonomy" id="1296121"/>
    <lineage>
        <taxon>Eukaryota</taxon>
        <taxon>Fungi</taxon>
        <taxon>Dikarya</taxon>
        <taxon>Basidiomycota</taxon>
        <taxon>Agaricomycotina</taxon>
        <taxon>Tremellomycetes</taxon>
        <taxon>Tremellales</taxon>
        <taxon>Cryptococcaceae</taxon>
        <taxon>Kwoniella</taxon>
    </lineage>
</organism>
<keyword evidence="3" id="KW-0813">Transport</keyword>
<dbReference type="AlphaFoldDB" id="A0A1A6A9I8"/>
<keyword evidence="5" id="KW-0999">Mitochondrion inner membrane</keyword>
<evidence type="ECO:0000256" key="1">
    <source>
        <dbReference type="ARBA" id="ARBA00004443"/>
    </source>
</evidence>
<keyword evidence="4" id="KW-0679">Respiratory chain</keyword>
<comment type="subcellular location">
    <subcellularLocation>
        <location evidence="1">Mitochondrion inner membrane</location>
        <topology evidence="1">Peripheral membrane protein</topology>
        <orientation evidence="1">Matrix side</orientation>
    </subcellularLocation>
</comment>
<dbReference type="GO" id="GO:0006979">
    <property type="term" value="P:response to oxidative stress"/>
    <property type="evidence" value="ECO:0007669"/>
    <property type="project" value="TreeGrafter"/>
</dbReference>
<dbReference type="PANTHER" id="PTHR12964:SF0">
    <property type="entry name" value="NADH DEHYDROGENASE [UBIQUINONE] 1 ALPHA SUBCOMPLEX SUBUNIT 6"/>
    <property type="match status" value="1"/>
</dbReference>
<dbReference type="VEuPathDB" id="FungiDB:I303_02739"/>
<gene>
    <name evidence="9" type="ORF">I303_02739</name>
</gene>
<reference evidence="9" key="1">
    <citation type="submission" date="2013-07" db="EMBL/GenBank/DDBJ databases">
        <title>The Genome Sequence of Cryptococcus dejecticola CBS10117.</title>
        <authorList>
            <consortium name="The Broad Institute Genome Sequencing Platform"/>
            <person name="Cuomo C."/>
            <person name="Litvintseva A."/>
            <person name="Chen Y."/>
            <person name="Heitman J."/>
            <person name="Sun S."/>
            <person name="Springer D."/>
            <person name="Dromer F."/>
            <person name="Young S.K."/>
            <person name="Zeng Q."/>
            <person name="Gargeya S."/>
            <person name="Fitzgerald M."/>
            <person name="Abouelleil A."/>
            <person name="Alvarado L."/>
            <person name="Berlin A.M."/>
            <person name="Chapman S.B."/>
            <person name="Dewar J."/>
            <person name="Goldberg J."/>
            <person name="Griggs A."/>
            <person name="Gujja S."/>
            <person name="Hansen M."/>
            <person name="Howarth C."/>
            <person name="Imamovic A."/>
            <person name="Larimer J."/>
            <person name="McCowan C."/>
            <person name="Murphy C."/>
            <person name="Pearson M."/>
            <person name="Priest M."/>
            <person name="Roberts A."/>
            <person name="Saif S."/>
            <person name="Shea T."/>
            <person name="Sykes S."/>
            <person name="Wortman J."/>
            <person name="Nusbaum C."/>
            <person name="Birren B."/>
        </authorList>
    </citation>
    <scope>NUCLEOTIDE SEQUENCE [LARGE SCALE GENOMIC DNA]</scope>
    <source>
        <strain evidence="9">CBS 10117</strain>
    </source>
</reference>
<evidence type="ECO:0000256" key="8">
    <source>
        <dbReference type="ARBA" id="ARBA00023136"/>
    </source>
</evidence>
<evidence type="ECO:0000313" key="9">
    <source>
        <dbReference type="EMBL" id="OBR86726.1"/>
    </source>
</evidence>
<dbReference type="PANTHER" id="PTHR12964">
    <property type="entry name" value="NADH-UBIQUINONE OXIDOREDUCTASE B14 SUBUNIT"/>
    <property type="match status" value="1"/>
</dbReference>
<keyword evidence="6" id="KW-0249">Electron transport</keyword>
<evidence type="ECO:0000256" key="5">
    <source>
        <dbReference type="ARBA" id="ARBA00022792"/>
    </source>
</evidence>
<evidence type="ECO:0000256" key="7">
    <source>
        <dbReference type="ARBA" id="ARBA00023128"/>
    </source>
</evidence>
<proteinExistence type="inferred from homology"/>
<dbReference type="OrthoDB" id="14535at2759"/>
<dbReference type="STRING" id="1296121.A0A1A6A9I8"/>
<evidence type="ECO:0000256" key="6">
    <source>
        <dbReference type="ARBA" id="ARBA00022982"/>
    </source>
</evidence>
<evidence type="ECO:0000256" key="2">
    <source>
        <dbReference type="ARBA" id="ARBA00009508"/>
    </source>
</evidence>
<protein>
    <submittedName>
        <fullName evidence="9">NADH dehydrogenase (Ubiquinone) 1 alpha subcomplex 6</fullName>
    </submittedName>
</protein>
<dbReference type="EMBL" id="KI894029">
    <property type="protein sequence ID" value="OBR86726.1"/>
    <property type="molecule type" value="Genomic_DNA"/>
</dbReference>
<name>A0A1A6A9I8_9TREE</name>
<dbReference type="GO" id="GO:0005743">
    <property type="term" value="C:mitochondrial inner membrane"/>
    <property type="evidence" value="ECO:0007669"/>
    <property type="project" value="UniProtKB-SubCell"/>
</dbReference>
<sequence>MTTIPSRLAKLTTTVNSWEEARRASNAAYRAWYRSGLPKVEVRMAKMWTVRSDVRDEHLNAEWDRILRIEEVVQRSSYAGMGWAGAPDIVQLYTLNVSPSLVRLKFRQDFERNRDTITDLSVMNVMLLKNQQEFQETMNAWKQEPHVMQWFKRFDDPAPPKTFLEKFYASRDDPSQVSSF</sequence>
<evidence type="ECO:0000256" key="3">
    <source>
        <dbReference type="ARBA" id="ARBA00022448"/>
    </source>
</evidence>
<accession>A0A1A6A9I8</accession>